<organism evidence="2 3">
    <name type="scientific">Digitaria exilis</name>
    <dbReference type="NCBI Taxonomy" id="1010633"/>
    <lineage>
        <taxon>Eukaryota</taxon>
        <taxon>Viridiplantae</taxon>
        <taxon>Streptophyta</taxon>
        <taxon>Embryophyta</taxon>
        <taxon>Tracheophyta</taxon>
        <taxon>Spermatophyta</taxon>
        <taxon>Magnoliopsida</taxon>
        <taxon>Liliopsida</taxon>
        <taxon>Poales</taxon>
        <taxon>Poaceae</taxon>
        <taxon>PACMAD clade</taxon>
        <taxon>Panicoideae</taxon>
        <taxon>Panicodae</taxon>
        <taxon>Paniceae</taxon>
        <taxon>Anthephorinae</taxon>
        <taxon>Digitaria</taxon>
    </lineage>
</organism>
<protein>
    <submittedName>
        <fullName evidence="2">Uncharacterized protein</fullName>
    </submittedName>
</protein>
<feature type="compositionally biased region" description="Basic residues" evidence="1">
    <location>
        <begin position="125"/>
        <end position="136"/>
    </location>
</feature>
<feature type="region of interest" description="Disordered" evidence="1">
    <location>
        <begin position="295"/>
        <end position="329"/>
    </location>
</feature>
<dbReference type="OrthoDB" id="3027644at2759"/>
<sequence>MPRKGLISAFHPANPTAVKSGRRGHSPGRGINIVVGLVYSTDDKWAAHFGSPEAALAEPPELETTPPAGRDGRARVGRRELAAACHRNEARLLRGVEEHVQFIKEEMQSMNSFSAAPGPDGTPWRRARRAGPPPRHRLQQLHRQYQSSSNRTTAAAARPLRCHPPSSVPLIHCSEWRSELDVVSRVDLASQHKISGRLHENDDEPKSRLDTLIGEDVRYSSTTQGDKYVYFSSSDIHLGRGGLRRFLLWAPWFLNKTVAQHRAAVELRALKARAREVGERRQRYDVRIPEKHHLQRPGYFGPLHGQRRTPDDAAGVDEEERLRPPECPPHLLGHAGRVAILKPRTLDDYFQSKVPELMARDDSDDTMQTRRPSISHGKPWPVEEGRHTVVVVDIPRVHMTFQPLRPTDILYYILRELQPDMVELDKIKKDIQDKDKHKLLGDVEETQDDCEPDQPKEDCPLVQKPIDELLLLLLLLQSAAPPDQARSKAMRKLATWREPHLPDSSREAQDACRIRSRPQEQDSTHVAGALVVTTTKSTHQAREYCDPKAKEPIEFSPVGLYYDTIPPSAYLFPEPIFSLDSARYYNKPSWLVIHTYSQDPPNLSPPGALQPLREGTTGPASSPAPAVGLHQAARHDGTSSSAALGRGRRRPLAPLCQAPLLSSPSLLCSPSRTTVLIVSASSSSLSLLGVEEIGDGFGRAKELTLSLSLATTSAPPLRSYSIGASASLDLVLLRRHPPLRRLLACSLSLYLSFSYCGRARMLRERRASTRASCHSAAFGALAAVRDDSTPGNVPRCGEKSDIPDCISGLQLIRAAA</sequence>
<name>A0A835FHM3_9POAL</name>
<dbReference type="EMBL" id="JACEFO010000736">
    <property type="protein sequence ID" value="KAF8758195.1"/>
    <property type="molecule type" value="Genomic_DNA"/>
</dbReference>
<dbReference type="AlphaFoldDB" id="A0A835FHM3"/>
<evidence type="ECO:0000256" key="1">
    <source>
        <dbReference type="SAM" id="MobiDB-lite"/>
    </source>
</evidence>
<dbReference type="Proteomes" id="UP000636709">
    <property type="component" value="Unassembled WGS sequence"/>
</dbReference>
<comment type="caution">
    <text evidence="2">The sequence shown here is derived from an EMBL/GenBank/DDBJ whole genome shotgun (WGS) entry which is preliminary data.</text>
</comment>
<gene>
    <name evidence="2" type="ORF">HU200_010632</name>
</gene>
<proteinExistence type="predicted"/>
<keyword evidence="3" id="KW-1185">Reference proteome</keyword>
<evidence type="ECO:0000313" key="2">
    <source>
        <dbReference type="EMBL" id="KAF8758195.1"/>
    </source>
</evidence>
<accession>A0A835FHM3</accession>
<feature type="compositionally biased region" description="Low complexity" evidence="1">
    <location>
        <begin position="52"/>
        <end position="69"/>
    </location>
</feature>
<feature type="region of interest" description="Disordered" evidence="1">
    <location>
        <begin position="361"/>
        <end position="380"/>
    </location>
</feature>
<evidence type="ECO:0000313" key="3">
    <source>
        <dbReference type="Proteomes" id="UP000636709"/>
    </source>
</evidence>
<reference evidence="2" key="1">
    <citation type="submission" date="2020-07" db="EMBL/GenBank/DDBJ databases">
        <title>Genome sequence and genetic diversity analysis of an under-domesticated orphan crop, white fonio (Digitaria exilis).</title>
        <authorList>
            <person name="Bennetzen J.L."/>
            <person name="Chen S."/>
            <person name="Ma X."/>
            <person name="Wang X."/>
            <person name="Yssel A.E.J."/>
            <person name="Chaluvadi S.R."/>
            <person name="Johnson M."/>
            <person name="Gangashetty P."/>
            <person name="Hamidou F."/>
            <person name="Sanogo M.D."/>
            <person name="Zwaenepoel A."/>
            <person name="Wallace J."/>
            <person name="Van De Peer Y."/>
            <person name="Van Deynze A."/>
        </authorList>
    </citation>
    <scope>NUCLEOTIDE SEQUENCE</scope>
    <source>
        <tissue evidence="2">Leaves</tissue>
    </source>
</reference>
<feature type="region of interest" description="Disordered" evidence="1">
    <location>
        <begin position="51"/>
        <end position="74"/>
    </location>
</feature>
<feature type="region of interest" description="Disordered" evidence="1">
    <location>
        <begin position="108"/>
        <end position="136"/>
    </location>
</feature>
<feature type="region of interest" description="Disordered" evidence="1">
    <location>
        <begin position="602"/>
        <end position="646"/>
    </location>
</feature>